<dbReference type="EMBL" id="BOMV01000051">
    <property type="protein sequence ID" value="GIE96871.1"/>
    <property type="molecule type" value="Genomic_DNA"/>
</dbReference>
<proteinExistence type="predicted"/>
<evidence type="ECO:0000313" key="4">
    <source>
        <dbReference type="Proteomes" id="UP000636960"/>
    </source>
</evidence>
<sequence>MREALRGLTTRGRSFLAAAAAAGISALVLGERDLLRVAVLLAALPLLAAAYVGRSRYKLACTRSLEPGRTPVGSSARVILRLQNMSRLPTGTLLLEDRLPYALGSRPRVVLERLGAHQASSVAYTVRADVRGRYPIGPLVIRLTDPFGLCELTRSFPSVDRLTVIPHVVPLPAVRLAGEYLGTGDSRARSVAVHGEDDAATREYRRGDDLRRVHWRSTARTGELMVRREEQPWESRATVVLDTRLLAHRGEGPTASFEWAVSATASIAMHLRQAGYKLRLVTGAGIDIDAAEVAGESVILDTLADVKLAQSGDISILVEHVRRRSDGGLVIGIFGSLTVAEAELLAGLRGNGASCIGFAIDSTTWTTMSAADRQEADQEHAAAALALVHAGWRSVPVTHGATLPTLWPAAARGSSGMAWRAAMAETVSGVNR</sequence>
<reference evidence="3" key="1">
    <citation type="submission" date="2021-01" db="EMBL/GenBank/DDBJ databases">
        <title>Whole genome shotgun sequence of Actinoplanes rishiriensis NBRC 108556.</title>
        <authorList>
            <person name="Komaki H."/>
            <person name="Tamura T."/>
        </authorList>
    </citation>
    <scope>NUCLEOTIDE SEQUENCE</scope>
    <source>
        <strain evidence="3">NBRC 108556</strain>
    </source>
</reference>
<dbReference type="PANTHER" id="PTHR34351">
    <property type="entry name" value="SLR1927 PROTEIN-RELATED"/>
    <property type="match status" value="1"/>
</dbReference>
<dbReference type="AlphaFoldDB" id="A0A919JX66"/>
<evidence type="ECO:0000313" key="3">
    <source>
        <dbReference type="EMBL" id="GIE96871.1"/>
    </source>
</evidence>
<evidence type="ECO:0000256" key="1">
    <source>
        <dbReference type="SAM" id="Phobius"/>
    </source>
</evidence>
<keyword evidence="1" id="KW-0472">Membrane</keyword>
<accession>A0A919JX66</accession>
<dbReference type="PANTHER" id="PTHR34351:SF1">
    <property type="entry name" value="SLR1927 PROTEIN"/>
    <property type="match status" value="1"/>
</dbReference>
<evidence type="ECO:0000259" key="2">
    <source>
        <dbReference type="Pfam" id="PF01882"/>
    </source>
</evidence>
<name>A0A919JX66_9ACTN</name>
<gene>
    <name evidence="3" type="ORF">Ari01nite_43360</name>
</gene>
<comment type="caution">
    <text evidence="3">The sequence shown here is derived from an EMBL/GenBank/DDBJ whole genome shotgun (WGS) entry which is preliminary data.</text>
</comment>
<feature type="transmembrane region" description="Helical" evidence="1">
    <location>
        <begin position="12"/>
        <end position="29"/>
    </location>
</feature>
<keyword evidence="1" id="KW-0812">Transmembrane</keyword>
<protein>
    <submittedName>
        <fullName evidence="3">Membrane protein</fullName>
    </submittedName>
</protein>
<keyword evidence="1" id="KW-1133">Transmembrane helix</keyword>
<dbReference type="InterPro" id="IPR002881">
    <property type="entry name" value="DUF58"/>
</dbReference>
<organism evidence="3 4">
    <name type="scientific">Paractinoplanes rishiriensis</name>
    <dbReference type="NCBI Taxonomy" id="1050105"/>
    <lineage>
        <taxon>Bacteria</taxon>
        <taxon>Bacillati</taxon>
        <taxon>Actinomycetota</taxon>
        <taxon>Actinomycetes</taxon>
        <taxon>Micromonosporales</taxon>
        <taxon>Micromonosporaceae</taxon>
        <taxon>Paractinoplanes</taxon>
    </lineage>
</organism>
<keyword evidence="4" id="KW-1185">Reference proteome</keyword>
<dbReference type="RefSeq" id="WP_203783196.1">
    <property type="nucleotide sequence ID" value="NZ_BOMV01000051.1"/>
</dbReference>
<feature type="domain" description="DUF58" evidence="2">
    <location>
        <begin position="201"/>
        <end position="282"/>
    </location>
</feature>
<dbReference type="Pfam" id="PF01882">
    <property type="entry name" value="DUF58"/>
    <property type="match status" value="1"/>
</dbReference>
<dbReference type="Proteomes" id="UP000636960">
    <property type="component" value="Unassembled WGS sequence"/>
</dbReference>
<feature type="transmembrane region" description="Helical" evidence="1">
    <location>
        <begin position="35"/>
        <end position="53"/>
    </location>
</feature>